<dbReference type="AlphaFoldDB" id="K0J5V0"/>
<dbReference type="InterPro" id="IPR013559">
    <property type="entry name" value="YheO"/>
</dbReference>
<dbReference type="PANTHER" id="PTHR35568:SF1">
    <property type="entry name" value="TRANSCRIPTIONAL REGULATOR DAUR"/>
    <property type="match status" value="1"/>
</dbReference>
<dbReference type="EMBL" id="AP012050">
    <property type="protein sequence ID" value="BAM48441.1"/>
    <property type="molecule type" value="Genomic_DNA"/>
</dbReference>
<feature type="domain" description="YheO-like" evidence="1">
    <location>
        <begin position="15"/>
        <end position="113"/>
    </location>
</feature>
<proteinExistence type="predicted"/>
<dbReference type="Pfam" id="PF13309">
    <property type="entry name" value="HTH_22"/>
    <property type="match status" value="1"/>
</dbReference>
<dbReference type="Pfam" id="PF08348">
    <property type="entry name" value="PAS_6"/>
    <property type="match status" value="1"/>
</dbReference>
<dbReference type="PANTHER" id="PTHR35568">
    <property type="entry name" value="TRANSCRIPTIONAL REGULATOR DAUR"/>
    <property type="match status" value="1"/>
</dbReference>
<protein>
    <recommendedName>
        <fullName evidence="5">DNA-binding protein</fullName>
    </recommendedName>
</protein>
<keyword evidence="4" id="KW-1185">Reference proteome</keyword>
<dbReference type="HOGENOM" id="CLU_080179_2_0_9"/>
<name>K0J5V0_AMPXN</name>
<dbReference type="STRING" id="698758.AXY_23090"/>
<evidence type="ECO:0000313" key="3">
    <source>
        <dbReference type="EMBL" id="BAM48441.1"/>
    </source>
</evidence>
<dbReference type="Proteomes" id="UP000006294">
    <property type="component" value="Chromosome"/>
</dbReference>
<organism evidence="3 4">
    <name type="scientific">Amphibacillus xylanus (strain ATCC 51415 / DSM 6626 / JCM 7361 / LMG 17667 / NBRC 15112 / Ep01)</name>
    <dbReference type="NCBI Taxonomy" id="698758"/>
    <lineage>
        <taxon>Bacteria</taxon>
        <taxon>Bacillati</taxon>
        <taxon>Bacillota</taxon>
        <taxon>Bacilli</taxon>
        <taxon>Bacillales</taxon>
        <taxon>Bacillaceae</taxon>
        <taxon>Amphibacillus</taxon>
    </lineage>
</organism>
<gene>
    <name evidence="3" type="ordered locus">AXY_23090</name>
</gene>
<dbReference type="KEGG" id="axl:AXY_23090"/>
<dbReference type="InterPro" id="IPR039445">
    <property type="entry name" value="DauR-like_HTH"/>
</dbReference>
<evidence type="ECO:0008006" key="5">
    <source>
        <dbReference type="Google" id="ProtNLM"/>
    </source>
</evidence>
<accession>K0J5V0</accession>
<evidence type="ECO:0000259" key="1">
    <source>
        <dbReference type="Pfam" id="PF08348"/>
    </source>
</evidence>
<evidence type="ECO:0000313" key="4">
    <source>
        <dbReference type="Proteomes" id="UP000006294"/>
    </source>
</evidence>
<evidence type="ECO:0000259" key="2">
    <source>
        <dbReference type="Pfam" id="PF13309"/>
    </source>
</evidence>
<dbReference type="InterPro" id="IPR039446">
    <property type="entry name" value="DauR-like"/>
</dbReference>
<feature type="domain" description="Transcriptional regulator DauR-like HTH" evidence="2">
    <location>
        <begin position="165"/>
        <end position="226"/>
    </location>
</feature>
<reference evidence="3 4" key="1">
    <citation type="submission" date="2011-01" db="EMBL/GenBank/DDBJ databases">
        <title>Whole genome sequence of Amphibacillus xylinus NBRC 15112.</title>
        <authorList>
            <person name="Nakazawa H."/>
            <person name="Katano Y."/>
            <person name="Nakamura S."/>
            <person name="Sasagawa M."/>
            <person name="Fukada J."/>
            <person name="Arai T."/>
            <person name="Sasakura N."/>
            <person name="Mochizuki D."/>
            <person name="Hosoyama A."/>
            <person name="Harada K."/>
            <person name="Horikawa H."/>
            <person name="Kato Y."/>
            <person name="Harada T."/>
            <person name="Sasaki K."/>
            <person name="Sekiguchi M."/>
            <person name="Hodoyama M."/>
            <person name="Nishiko R."/>
            <person name="Narita H."/>
            <person name="Hanamaki A."/>
            <person name="Hata C."/>
            <person name="Konno Y."/>
            <person name="Niimura Y."/>
            <person name="Yamazaki S."/>
            <person name="Fujita N."/>
        </authorList>
    </citation>
    <scope>NUCLEOTIDE SEQUENCE [LARGE SCALE GENOMIC DNA]</scope>
    <source>
        <strain evidence="4">ATCC 51415 / DSM 6626 / JCM 7361 / LMG 17667 / NBRC 15112 / Ep01</strain>
    </source>
</reference>
<sequence>MNILSLYYHLKLTNAGSNSEVVFHLRDKNGFYIESIKNGHISGRTTSSPITGLALEMIKNEAYTDTNYLVNYRGVSKKGDFLKSSTYFIKNSDGYLEGLICINTNVSDYIAVKHLLEELSSFRPIDEEPIAIEQAKEYSLKLNDNVMDEHQNKTDDKIEYFSHSIEEIIYNIIPEEKLRDKSLTPSDRKEIVSTLNDSGIFSMKGSVPIVAEIMQVSIPTVYRYIKEVKNN</sequence>
<dbReference type="eggNOG" id="COG2964">
    <property type="taxonomic scope" value="Bacteria"/>
</dbReference>